<feature type="compositionally biased region" description="Acidic residues" evidence="7">
    <location>
        <begin position="344"/>
        <end position="355"/>
    </location>
</feature>
<reference evidence="9" key="1">
    <citation type="submission" date="2021-05" db="EMBL/GenBank/DDBJ databases">
        <title>The genome of the haptophyte Pavlova lutheri (Diacronema luteri, Pavlovales) - a model for lipid biosynthesis in eukaryotic algae.</title>
        <authorList>
            <person name="Hulatt C.J."/>
            <person name="Posewitz M.C."/>
        </authorList>
    </citation>
    <scope>NUCLEOTIDE SEQUENCE</scope>
    <source>
        <strain evidence="9">NIVA-4/92</strain>
    </source>
</reference>
<evidence type="ECO:0000256" key="6">
    <source>
        <dbReference type="PROSITE-ProRule" id="PRU00146"/>
    </source>
</evidence>
<dbReference type="SMART" id="SM00249">
    <property type="entry name" value="PHD"/>
    <property type="match status" value="1"/>
</dbReference>
<protein>
    <recommendedName>
        <fullName evidence="8">PHD-type domain-containing protein</fullName>
    </recommendedName>
</protein>
<dbReference type="OrthoDB" id="1903104at2759"/>
<feature type="domain" description="PHD-type" evidence="8">
    <location>
        <begin position="166"/>
        <end position="222"/>
    </location>
</feature>
<keyword evidence="5" id="KW-0539">Nucleus</keyword>
<dbReference type="InterPro" id="IPR001965">
    <property type="entry name" value="Znf_PHD"/>
</dbReference>
<dbReference type="Pfam" id="PF00628">
    <property type="entry name" value="PHD"/>
    <property type="match status" value="1"/>
</dbReference>
<comment type="subcellular location">
    <subcellularLocation>
        <location evidence="1">Nucleus</location>
    </subcellularLocation>
</comment>
<keyword evidence="4" id="KW-0862">Zinc</keyword>
<evidence type="ECO:0000256" key="5">
    <source>
        <dbReference type="ARBA" id="ARBA00023242"/>
    </source>
</evidence>
<sequence>MRAATTRPTRKARGENGVSAGLRSKRERTLGSARPRGSATAAHGTREAGSRREGAPAAEARVAGALRRRPVHREIVLAGGDTTAIEEHVREVRAHLTRMRRADDLLEAYAIPRNAAGIRPRTELDKARAARAKAVEGIVTGMEALASCTRAHGQVHVPIDGILADEIFCSACGGYESAAGNDILLCDLEGCNRAYHQRCIAPAVSELELEADEWFCPVCDAVDALLDSVNEYVGERWGRVEDMFPKERRRMARGGGESDEDEDDEPDEEYVDSERSSEPTPGSESGEDDEGRASGEGSGGDGNGRGEGDETAASGDRQLDEEHEALGPRRSRVDYAALAHEMFGDDEDEDADPITDSDFVAPHGGARNGGGESTPRGARAQPAARRRAPMRPAAAEEQPPTKEGPGKRAAPAAARGGGKRGPREP</sequence>
<feature type="compositionally biased region" description="Basic and acidic residues" evidence="7">
    <location>
        <begin position="317"/>
        <end position="333"/>
    </location>
</feature>
<evidence type="ECO:0000256" key="1">
    <source>
        <dbReference type="ARBA" id="ARBA00004123"/>
    </source>
</evidence>
<dbReference type="AlphaFoldDB" id="A0A8J5XXG1"/>
<feature type="region of interest" description="Disordered" evidence="7">
    <location>
        <begin position="1"/>
        <end position="57"/>
    </location>
</feature>
<dbReference type="InterPro" id="IPR011011">
    <property type="entry name" value="Znf_FYVE_PHD"/>
</dbReference>
<dbReference type="GO" id="GO:0005634">
    <property type="term" value="C:nucleus"/>
    <property type="evidence" value="ECO:0007669"/>
    <property type="project" value="UniProtKB-SubCell"/>
</dbReference>
<keyword evidence="3 6" id="KW-0863">Zinc-finger</keyword>
<dbReference type="SUPFAM" id="SSF57903">
    <property type="entry name" value="FYVE/PHD zinc finger"/>
    <property type="match status" value="1"/>
</dbReference>
<dbReference type="OMA" id="NERTWAA"/>
<feature type="compositionally biased region" description="Gly residues" evidence="7">
    <location>
        <begin position="294"/>
        <end position="305"/>
    </location>
</feature>
<evidence type="ECO:0000313" key="10">
    <source>
        <dbReference type="Proteomes" id="UP000751190"/>
    </source>
</evidence>
<feature type="region of interest" description="Disordered" evidence="7">
    <location>
        <begin position="248"/>
        <end position="425"/>
    </location>
</feature>
<dbReference type="PANTHER" id="PTHR12628:SF10">
    <property type="entry name" value="HOMEOBOX DOMAIN-CONTAINING PROTEIN"/>
    <property type="match status" value="1"/>
</dbReference>
<feature type="compositionally biased region" description="Acidic residues" evidence="7">
    <location>
        <begin position="257"/>
        <end position="271"/>
    </location>
</feature>
<keyword evidence="2" id="KW-0479">Metal-binding</keyword>
<dbReference type="InterPro" id="IPR019786">
    <property type="entry name" value="Zinc_finger_PHD-type_CS"/>
</dbReference>
<dbReference type="PROSITE" id="PS50016">
    <property type="entry name" value="ZF_PHD_2"/>
    <property type="match status" value="1"/>
</dbReference>
<evidence type="ECO:0000256" key="3">
    <source>
        <dbReference type="ARBA" id="ARBA00022771"/>
    </source>
</evidence>
<evidence type="ECO:0000256" key="2">
    <source>
        <dbReference type="ARBA" id="ARBA00022723"/>
    </source>
</evidence>
<proteinExistence type="predicted"/>
<comment type="caution">
    <text evidence="9">The sequence shown here is derived from an EMBL/GenBank/DDBJ whole genome shotgun (WGS) entry which is preliminary data.</text>
</comment>
<evidence type="ECO:0000256" key="7">
    <source>
        <dbReference type="SAM" id="MobiDB-lite"/>
    </source>
</evidence>
<dbReference type="GO" id="GO:0003677">
    <property type="term" value="F:DNA binding"/>
    <property type="evidence" value="ECO:0007669"/>
    <property type="project" value="TreeGrafter"/>
</dbReference>
<dbReference type="GO" id="GO:0003682">
    <property type="term" value="F:chromatin binding"/>
    <property type="evidence" value="ECO:0007669"/>
    <property type="project" value="TreeGrafter"/>
</dbReference>
<dbReference type="InterPro" id="IPR013083">
    <property type="entry name" value="Znf_RING/FYVE/PHD"/>
</dbReference>
<keyword evidence="10" id="KW-1185">Reference proteome</keyword>
<dbReference type="GO" id="GO:0008270">
    <property type="term" value="F:zinc ion binding"/>
    <property type="evidence" value="ECO:0007669"/>
    <property type="project" value="UniProtKB-KW"/>
</dbReference>
<accession>A0A8J5XXG1</accession>
<dbReference type="Gene3D" id="3.30.40.10">
    <property type="entry name" value="Zinc/RING finger domain, C3HC4 (zinc finger)"/>
    <property type="match status" value="1"/>
</dbReference>
<dbReference type="PANTHER" id="PTHR12628">
    <property type="entry name" value="POLYCOMB-LIKE TRANSCRIPTION FACTOR"/>
    <property type="match status" value="1"/>
</dbReference>
<feature type="compositionally biased region" description="Basic and acidic residues" evidence="7">
    <location>
        <begin position="44"/>
        <end position="54"/>
    </location>
</feature>
<evidence type="ECO:0000313" key="9">
    <source>
        <dbReference type="EMBL" id="KAG8470327.1"/>
    </source>
</evidence>
<dbReference type="InterPro" id="IPR019787">
    <property type="entry name" value="Znf_PHD-finger"/>
</dbReference>
<dbReference type="PROSITE" id="PS01359">
    <property type="entry name" value="ZF_PHD_1"/>
    <property type="match status" value="1"/>
</dbReference>
<evidence type="ECO:0000256" key="4">
    <source>
        <dbReference type="ARBA" id="ARBA00022833"/>
    </source>
</evidence>
<dbReference type="EMBL" id="JAGTXO010000001">
    <property type="protein sequence ID" value="KAG8470327.1"/>
    <property type="molecule type" value="Genomic_DNA"/>
</dbReference>
<organism evidence="9 10">
    <name type="scientific">Diacronema lutheri</name>
    <name type="common">Unicellular marine alga</name>
    <name type="synonym">Monochrysis lutheri</name>
    <dbReference type="NCBI Taxonomy" id="2081491"/>
    <lineage>
        <taxon>Eukaryota</taxon>
        <taxon>Haptista</taxon>
        <taxon>Haptophyta</taxon>
        <taxon>Pavlovophyceae</taxon>
        <taxon>Pavlovales</taxon>
        <taxon>Pavlovaceae</taxon>
        <taxon>Diacronema</taxon>
    </lineage>
</organism>
<gene>
    <name evidence="9" type="ORF">KFE25_008748</name>
</gene>
<dbReference type="Proteomes" id="UP000751190">
    <property type="component" value="Unassembled WGS sequence"/>
</dbReference>
<name>A0A8J5XXG1_DIALT</name>
<dbReference type="GO" id="GO:0045814">
    <property type="term" value="P:negative regulation of gene expression, epigenetic"/>
    <property type="evidence" value="ECO:0007669"/>
    <property type="project" value="TreeGrafter"/>
</dbReference>
<evidence type="ECO:0000259" key="8">
    <source>
        <dbReference type="PROSITE" id="PS50016"/>
    </source>
</evidence>